<dbReference type="Proteomes" id="UP000297391">
    <property type="component" value="Unassembled WGS sequence"/>
</dbReference>
<comment type="subcellular location">
    <subcellularLocation>
        <location evidence="1">Cell inner membrane</location>
    </subcellularLocation>
</comment>
<proteinExistence type="predicted"/>
<accession>A0A4Z0AU63</accession>
<dbReference type="Gene3D" id="2.30.30.830">
    <property type="match status" value="1"/>
</dbReference>
<evidence type="ECO:0000256" key="7">
    <source>
        <dbReference type="ARBA" id="ARBA00022989"/>
    </source>
</evidence>
<keyword evidence="2" id="KW-0813">Transport</keyword>
<evidence type="ECO:0000313" key="11">
    <source>
        <dbReference type="Proteomes" id="UP000297391"/>
    </source>
</evidence>
<evidence type="ECO:0000313" key="10">
    <source>
        <dbReference type="EMBL" id="TFY89897.1"/>
    </source>
</evidence>
<evidence type="ECO:0000259" key="9">
    <source>
        <dbReference type="Pfam" id="PF11356"/>
    </source>
</evidence>
<evidence type="ECO:0000256" key="1">
    <source>
        <dbReference type="ARBA" id="ARBA00004533"/>
    </source>
</evidence>
<evidence type="ECO:0000256" key="3">
    <source>
        <dbReference type="ARBA" id="ARBA00022475"/>
    </source>
</evidence>
<keyword evidence="11" id="KW-1185">Reference proteome</keyword>
<evidence type="ECO:0000256" key="6">
    <source>
        <dbReference type="ARBA" id="ARBA00022927"/>
    </source>
</evidence>
<dbReference type="GO" id="GO:0015031">
    <property type="term" value="P:protein transport"/>
    <property type="evidence" value="ECO:0007669"/>
    <property type="project" value="UniProtKB-KW"/>
</dbReference>
<keyword evidence="7" id="KW-1133">Transmembrane helix</keyword>
<comment type="caution">
    <text evidence="10">The sequence shown here is derived from an EMBL/GenBank/DDBJ whole genome shotgun (WGS) entry which is preliminary data.</text>
</comment>
<dbReference type="GO" id="GO:0005886">
    <property type="term" value="C:plasma membrane"/>
    <property type="evidence" value="ECO:0007669"/>
    <property type="project" value="UniProtKB-SubCell"/>
</dbReference>
<dbReference type="AlphaFoldDB" id="A0A4Z0AU63"/>
<protein>
    <recommendedName>
        <fullName evidence="9">Type II secretion system protein GspC N-terminal domain-containing protein</fullName>
    </recommendedName>
</protein>
<evidence type="ECO:0000256" key="5">
    <source>
        <dbReference type="ARBA" id="ARBA00022692"/>
    </source>
</evidence>
<keyword evidence="8" id="KW-0472">Membrane</keyword>
<dbReference type="OrthoDB" id="6897895at2"/>
<keyword evidence="5" id="KW-0812">Transmembrane</keyword>
<gene>
    <name evidence="10" type="ORF">DYL59_10970</name>
</gene>
<sequence length="154" mass="16933">MSYGLVLGWQEWQLRRTQWAPVQPLPAPLPTLTPVFALNTQAVATVLGLSSHGSVMDSAEPLTLLATVVAGNSESRALLAGPEGERFYRAGERLPGGSLLRRIEPAHVVLWRQGREERLSLYPTGERFLQPADTLRQAGATRHLRPTVESSRSE</sequence>
<feature type="domain" description="Type II secretion system protein GspC N-terminal" evidence="9">
    <location>
        <begin position="62"/>
        <end position="121"/>
    </location>
</feature>
<organism evidence="10 11">
    <name type="scientific">Pseudomonas kairouanensis</name>
    <dbReference type="NCBI Taxonomy" id="2293832"/>
    <lineage>
        <taxon>Bacteria</taxon>
        <taxon>Pseudomonadati</taxon>
        <taxon>Pseudomonadota</taxon>
        <taxon>Gammaproteobacteria</taxon>
        <taxon>Pseudomonadales</taxon>
        <taxon>Pseudomonadaceae</taxon>
        <taxon>Pseudomonas</taxon>
    </lineage>
</organism>
<evidence type="ECO:0000256" key="2">
    <source>
        <dbReference type="ARBA" id="ARBA00022448"/>
    </source>
</evidence>
<keyword evidence="6" id="KW-0653">Protein transport</keyword>
<name>A0A4Z0AU63_9PSED</name>
<keyword evidence="3" id="KW-1003">Cell membrane</keyword>
<reference evidence="10 11" key="1">
    <citation type="journal article" date="2019" name="Syst. Appl. Microbiol.">
        <title>New species of pathogenic Pseudomonas isolated from citrus in Tunisia: Proposal of Pseudomonas kairouanensis sp. nov. and Pseudomonas nabeulensis sp. nov.</title>
        <authorList>
            <person name="Oueslati M."/>
            <person name="Mulet M."/>
            <person name="Gomila M."/>
            <person name="Berge O."/>
            <person name="Hajlaoui M.R."/>
            <person name="Lalucat J."/>
            <person name="Sadfi-Zouaoui N."/>
            <person name="Garcia-Valdes E."/>
        </authorList>
    </citation>
    <scope>NUCLEOTIDE SEQUENCE [LARGE SCALE GENOMIC DNA]</scope>
    <source>
        <strain evidence="10 11">KC12</strain>
    </source>
</reference>
<dbReference type="Pfam" id="PF11356">
    <property type="entry name" value="T2SSC"/>
    <property type="match status" value="1"/>
</dbReference>
<evidence type="ECO:0000256" key="8">
    <source>
        <dbReference type="ARBA" id="ARBA00023136"/>
    </source>
</evidence>
<keyword evidence="4" id="KW-0997">Cell inner membrane</keyword>
<dbReference type="EMBL" id="QUZU01000010">
    <property type="protein sequence ID" value="TFY89897.1"/>
    <property type="molecule type" value="Genomic_DNA"/>
</dbReference>
<evidence type="ECO:0000256" key="4">
    <source>
        <dbReference type="ARBA" id="ARBA00022519"/>
    </source>
</evidence>
<dbReference type="InterPro" id="IPR024961">
    <property type="entry name" value="T2SS_GspC_N"/>
</dbReference>